<evidence type="ECO:0000313" key="1">
    <source>
        <dbReference type="EMBL" id="MAH63246.1"/>
    </source>
</evidence>
<reference evidence="2" key="1">
    <citation type="submission" date="2017-09" db="EMBL/GenBank/DDBJ databases">
        <title>The Reconstruction of 2,631 Draft Metagenome-Assembled Genomes from the Global Oceans.</title>
        <authorList>
            <person name="Tully B.J."/>
            <person name="Graham E.D."/>
            <person name="Heidelberg J.F."/>
        </authorList>
    </citation>
    <scope>NUCLEOTIDE SEQUENCE [LARGE SCALE GENOMIC DNA]</scope>
</reference>
<proteinExistence type="predicted"/>
<accession>A0A2D6YJ76</accession>
<comment type="caution">
    <text evidence="1">The sequence shown here is derived from an EMBL/GenBank/DDBJ whole genome shotgun (WGS) entry which is preliminary data.</text>
</comment>
<dbReference type="AlphaFoldDB" id="A0A2D6YJ76"/>
<sequence>MEVKVNHLNSSSDLRENIVMREWDLKWSKWVEESADVIHTVKIDFCWQPKWTGQWLCQNNNTSPWNW</sequence>
<dbReference type="Proteomes" id="UP000226525">
    <property type="component" value="Unassembled WGS sequence"/>
</dbReference>
<evidence type="ECO:0000313" key="2">
    <source>
        <dbReference type="Proteomes" id="UP000226525"/>
    </source>
</evidence>
<name>A0A2D6YJ76_9DELT</name>
<organism evidence="1 2">
    <name type="scientific">SAR324 cluster bacterium</name>
    <dbReference type="NCBI Taxonomy" id="2024889"/>
    <lineage>
        <taxon>Bacteria</taxon>
        <taxon>Deltaproteobacteria</taxon>
        <taxon>SAR324 cluster</taxon>
    </lineage>
</organism>
<gene>
    <name evidence="1" type="ORF">CMN54_07360</name>
</gene>
<dbReference type="EMBL" id="NZEX01000085">
    <property type="protein sequence ID" value="MAH63246.1"/>
    <property type="molecule type" value="Genomic_DNA"/>
</dbReference>
<protein>
    <submittedName>
        <fullName evidence="1">Uncharacterized protein</fullName>
    </submittedName>
</protein>